<dbReference type="Pfam" id="PF01757">
    <property type="entry name" value="Acyl_transf_3"/>
    <property type="match status" value="1"/>
</dbReference>
<gene>
    <name evidence="4" type="ORF">D7I43_16315</name>
</gene>
<dbReference type="InterPro" id="IPR002656">
    <property type="entry name" value="Acyl_transf_3_dom"/>
</dbReference>
<keyword evidence="4" id="KW-0012">Acyltransferase</keyword>
<accession>A0A420EZK9</accession>
<feature type="transmembrane region" description="Helical" evidence="2">
    <location>
        <begin position="160"/>
        <end position="183"/>
    </location>
</feature>
<feature type="transmembrane region" description="Helical" evidence="2">
    <location>
        <begin position="115"/>
        <end position="133"/>
    </location>
</feature>
<dbReference type="OrthoDB" id="9807745at2"/>
<dbReference type="EMBL" id="RAQQ01000011">
    <property type="protein sequence ID" value="RKF26162.1"/>
    <property type="molecule type" value="Genomic_DNA"/>
</dbReference>
<feature type="compositionally biased region" description="Pro residues" evidence="1">
    <location>
        <begin position="385"/>
        <end position="404"/>
    </location>
</feature>
<dbReference type="AlphaFoldDB" id="A0A420EZK9"/>
<comment type="caution">
    <text evidence="4">The sequence shown here is derived from an EMBL/GenBank/DDBJ whole genome shotgun (WGS) entry which is preliminary data.</text>
</comment>
<feature type="region of interest" description="Disordered" evidence="1">
    <location>
        <begin position="371"/>
        <end position="452"/>
    </location>
</feature>
<keyword evidence="2" id="KW-0472">Membrane</keyword>
<dbReference type="RefSeq" id="WP_120329378.1">
    <property type="nucleotide sequence ID" value="NZ_RAQQ01000011.1"/>
</dbReference>
<feature type="transmembrane region" description="Helical" evidence="2">
    <location>
        <begin position="29"/>
        <end position="48"/>
    </location>
</feature>
<feature type="transmembrane region" description="Helical" evidence="2">
    <location>
        <begin position="238"/>
        <end position="254"/>
    </location>
</feature>
<keyword evidence="2" id="KW-0812">Transmembrane</keyword>
<feature type="transmembrane region" description="Helical" evidence="2">
    <location>
        <begin position="73"/>
        <end position="94"/>
    </location>
</feature>
<dbReference type="GO" id="GO:0016020">
    <property type="term" value="C:membrane"/>
    <property type="evidence" value="ECO:0007669"/>
    <property type="project" value="TreeGrafter"/>
</dbReference>
<keyword evidence="4" id="KW-0808">Transferase</keyword>
<sequence length="452" mass="49684">MAIVFGRRESGSPPAALTRDGGSRAAGRLAVIDGLRLAAALMVVMYHYTAYNSGVKGAWGAKPEVTFPQLHQVSAYGFFGVQLFFIISGFVICMSCWGRTPGAFFRSRVTRLYPAYWAAVLITTVVLTLWPTVRTRLSWSDVLLNLTMLQGALDRPAVDAVYWTLWNEALFYLLFSVLVWWGLTLSRTMKFCYAWLIASVLVANSDQQLLRTILQPEYAPFFVAGIALYLIHRFGPDLMLWGLVGASYLLAQFWTVRRVNHVTAKGLTTHLSPVVGVLLITAFFLVMTVIALGWTASIRWRWLTTAGLLTYPLYLLHEYIGWTIIHAVRDVAPRPVVLVAVVLLMLGAAWLLHRLIERPLARMLRNGLAAASTRAGRPDRDEPSPTAPAAPPSPTIETPVPPKDPSMDDTLVLPIQRGPATDEGWSPAAHRPPGAPGTGSSPSVTVQASGHE</sequence>
<feature type="transmembrane region" description="Helical" evidence="2">
    <location>
        <begin position="306"/>
        <end position="325"/>
    </location>
</feature>
<proteinExistence type="predicted"/>
<feature type="transmembrane region" description="Helical" evidence="2">
    <location>
        <begin position="274"/>
        <end position="294"/>
    </location>
</feature>
<evidence type="ECO:0000313" key="4">
    <source>
        <dbReference type="EMBL" id="RKF26162.1"/>
    </source>
</evidence>
<dbReference type="InterPro" id="IPR050879">
    <property type="entry name" value="Acyltransferase_3"/>
</dbReference>
<keyword evidence="2" id="KW-1133">Transmembrane helix</keyword>
<feature type="domain" description="Acyltransferase 3" evidence="3">
    <location>
        <begin position="32"/>
        <end position="353"/>
    </location>
</feature>
<feature type="transmembrane region" description="Helical" evidence="2">
    <location>
        <begin position="337"/>
        <end position="356"/>
    </location>
</feature>
<evidence type="ECO:0000256" key="1">
    <source>
        <dbReference type="SAM" id="MobiDB-lite"/>
    </source>
</evidence>
<dbReference type="PANTHER" id="PTHR23028:SF53">
    <property type="entry name" value="ACYL_TRANSF_3 DOMAIN-CONTAINING PROTEIN"/>
    <property type="match status" value="1"/>
</dbReference>
<dbReference type="GO" id="GO:0016747">
    <property type="term" value="F:acyltransferase activity, transferring groups other than amino-acyl groups"/>
    <property type="evidence" value="ECO:0007669"/>
    <property type="project" value="InterPro"/>
</dbReference>
<organism evidence="4 5">
    <name type="scientific">Micromonospora globbae</name>
    <dbReference type="NCBI Taxonomy" id="1894969"/>
    <lineage>
        <taxon>Bacteria</taxon>
        <taxon>Bacillati</taxon>
        <taxon>Actinomycetota</taxon>
        <taxon>Actinomycetes</taxon>
        <taxon>Micromonosporales</taxon>
        <taxon>Micromonosporaceae</taxon>
        <taxon>Micromonospora</taxon>
    </lineage>
</organism>
<protein>
    <submittedName>
        <fullName evidence="4">Acyltransferase</fullName>
    </submittedName>
</protein>
<evidence type="ECO:0000313" key="5">
    <source>
        <dbReference type="Proteomes" id="UP000285744"/>
    </source>
</evidence>
<reference evidence="4 5" key="1">
    <citation type="journal article" date="2018" name="Int. J. Syst. Evol. Microbiol.">
        <title>Micromonospora globbae sp. nov., an endophytic actinomycete isolated from roots of Globba winitii C. H. Wright.</title>
        <authorList>
            <person name="Kuncharoen N."/>
            <person name="Pittayakhajonwut P."/>
            <person name="Tanasupawat S."/>
        </authorList>
    </citation>
    <scope>NUCLEOTIDE SEQUENCE [LARGE SCALE GENOMIC DNA]</scope>
    <source>
        <strain evidence="4 5">WPS1-2</strain>
    </source>
</reference>
<feature type="compositionally biased region" description="Basic and acidic residues" evidence="1">
    <location>
        <begin position="1"/>
        <end position="10"/>
    </location>
</feature>
<dbReference type="Proteomes" id="UP000285744">
    <property type="component" value="Unassembled WGS sequence"/>
</dbReference>
<dbReference type="PANTHER" id="PTHR23028">
    <property type="entry name" value="ACETYLTRANSFERASE"/>
    <property type="match status" value="1"/>
</dbReference>
<evidence type="ECO:0000259" key="3">
    <source>
        <dbReference type="Pfam" id="PF01757"/>
    </source>
</evidence>
<feature type="region of interest" description="Disordered" evidence="1">
    <location>
        <begin position="1"/>
        <end position="21"/>
    </location>
</feature>
<dbReference type="GO" id="GO:0009103">
    <property type="term" value="P:lipopolysaccharide biosynthetic process"/>
    <property type="evidence" value="ECO:0007669"/>
    <property type="project" value="TreeGrafter"/>
</dbReference>
<evidence type="ECO:0000256" key="2">
    <source>
        <dbReference type="SAM" id="Phobius"/>
    </source>
</evidence>
<name>A0A420EZK9_9ACTN</name>